<proteinExistence type="predicted"/>
<evidence type="ECO:0000313" key="2">
    <source>
        <dbReference type="Proteomes" id="UP000694460"/>
    </source>
</evidence>
<gene>
    <name evidence="1" type="ORF">JOF57_004527</name>
</gene>
<accession>A0ABS5A181</accession>
<evidence type="ECO:0000313" key="1">
    <source>
        <dbReference type="EMBL" id="MBP2454614.1"/>
    </source>
</evidence>
<keyword evidence="2" id="KW-1185">Reference proteome</keyword>
<dbReference type="EMBL" id="JAGIOP010000002">
    <property type="protein sequence ID" value="MBP2454614.1"/>
    <property type="molecule type" value="Genomic_DNA"/>
</dbReference>
<organism evidence="1 2">
    <name type="scientific">Mycolicibacterium lutetiense</name>
    <dbReference type="NCBI Taxonomy" id="1641992"/>
    <lineage>
        <taxon>Bacteria</taxon>
        <taxon>Bacillati</taxon>
        <taxon>Actinomycetota</taxon>
        <taxon>Actinomycetes</taxon>
        <taxon>Mycobacteriales</taxon>
        <taxon>Mycobacteriaceae</taxon>
        <taxon>Mycolicibacterium</taxon>
    </lineage>
</organism>
<reference evidence="1 2" key="1">
    <citation type="submission" date="2021-03" db="EMBL/GenBank/DDBJ databases">
        <title>Sequencing the genomes of 1000 actinobacteria strains.</title>
        <authorList>
            <person name="Klenk H.-P."/>
        </authorList>
    </citation>
    <scope>NUCLEOTIDE SEQUENCE [LARGE SCALE GENOMIC DNA]</scope>
    <source>
        <strain evidence="1 2">DSM 46713</strain>
    </source>
</reference>
<dbReference type="Proteomes" id="UP000694460">
    <property type="component" value="Unassembled WGS sequence"/>
</dbReference>
<dbReference type="RefSeq" id="WP_209920150.1">
    <property type="nucleotide sequence ID" value="NZ_JAGIOP010000002.1"/>
</dbReference>
<evidence type="ECO:0008006" key="3">
    <source>
        <dbReference type="Google" id="ProtNLM"/>
    </source>
</evidence>
<name>A0ABS5A181_9MYCO</name>
<sequence>MEQPTVPVAEAAARLGISVRQARRLAPQLEGRKIAGCVFVDETALRQHTEGTQ</sequence>
<comment type="caution">
    <text evidence="1">The sequence shown here is derived from an EMBL/GenBank/DDBJ whole genome shotgun (WGS) entry which is preliminary data.</text>
</comment>
<protein>
    <recommendedName>
        <fullName evidence="3">Helix-turn-helix domain-containing protein</fullName>
    </recommendedName>
</protein>